<dbReference type="AlphaFoldDB" id="A0A2Z5GBC7"/>
<proteinExistence type="predicted"/>
<name>A0A2Z5GBC7_9BACT</name>
<evidence type="ECO:0000313" key="1">
    <source>
        <dbReference type="EMBL" id="AXC15946.1"/>
    </source>
</evidence>
<reference evidence="1 2" key="1">
    <citation type="journal article" date="2018" name="Front. Microbiol.">
        <title>Hydrolytic Capabilities as a Key to Environmental Success: Chitinolytic and Cellulolytic Acidobacteria From Acidic Sub-arctic Soils and Boreal Peatlands.</title>
        <authorList>
            <person name="Belova S.E."/>
            <person name="Ravin N.V."/>
            <person name="Pankratov T.A."/>
            <person name="Rakitin A.L."/>
            <person name="Ivanova A.A."/>
            <person name="Beletsky A.V."/>
            <person name="Mardanov A.V."/>
            <person name="Sinninghe Damste J.S."/>
            <person name="Dedysh S.N."/>
        </authorList>
    </citation>
    <scope>NUCLEOTIDE SEQUENCE [LARGE SCALE GENOMIC DNA]</scope>
    <source>
        <strain evidence="1 2">SBC82</strain>
        <plasmid evidence="2">pacpol1</plasmid>
    </source>
</reference>
<evidence type="ECO:0000313" key="2">
    <source>
        <dbReference type="Proteomes" id="UP000253606"/>
    </source>
</evidence>
<keyword evidence="2" id="KW-1185">Reference proteome</keyword>
<dbReference type="KEGG" id="abas:ACPOL_6734"/>
<dbReference type="RefSeq" id="WP_161557671.1">
    <property type="nucleotide sequence ID" value="NZ_CP030841.1"/>
</dbReference>
<dbReference type="SUPFAM" id="SSF56349">
    <property type="entry name" value="DNA breaking-rejoining enzymes"/>
    <property type="match status" value="1"/>
</dbReference>
<dbReference type="EMBL" id="CP030841">
    <property type="protein sequence ID" value="AXC15946.1"/>
    <property type="molecule type" value="Genomic_DNA"/>
</dbReference>
<accession>A0A2Z5GBC7</accession>
<geneLocation type="plasmid" evidence="2">
    <name>pacpol1</name>
</geneLocation>
<protein>
    <submittedName>
        <fullName evidence="1">Phage integrase family protein</fullName>
    </submittedName>
</protein>
<dbReference type="Proteomes" id="UP000253606">
    <property type="component" value="Plasmid pACPOL1"/>
</dbReference>
<dbReference type="InterPro" id="IPR011010">
    <property type="entry name" value="DNA_brk_join_enz"/>
</dbReference>
<organism evidence="1 2">
    <name type="scientific">Acidisarcina polymorpha</name>
    <dbReference type="NCBI Taxonomy" id="2211140"/>
    <lineage>
        <taxon>Bacteria</taxon>
        <taxon>Pseudomonadati</taxon>
        <taxon>Acidobacteriota</taxon>
        <taxon>Terriglobia</taxon>
        <taxon>Terriglobales</taxon>
        <taxon>Acidobacteriaceae</taxon>
        <taxon>Acidisarcina</taxon>
    </lineage>
</organism>
<gene>
    <name evidence="1" type="ORF">ACPOL_6734</name>
</gene>
<sequence length="57" mass="6376">MCASRDAERNWLDHDQAKELLAVPDQDKLIGKCDHALLTLLLGCGLRSQDIVERDGE</sequence>
<keyword evidence="1" id="KW-0614">Plasmid</keyword>
<dbReference type="GO" id="GO:0003677">
    <property type="term" value="F:DNA binding"/>
    <property type="evidence" value="ECO:0007669"/>
    <property type="project" value="InterPro"/>
</dbReference>